<feature type="compositionally biased region" description="Basic and acidic residues" evidence="2">
    <location>
        <begin position="38"/>
        <end position="52"/>
    </location>
</feature>
<organism evidence="4 5">
    <name type="scientific">Coccomyxa viridis</name>
    <dbReference type="NCBI Taxonomy" id="1274662"/>
    <lineage>
        <taxon>Eukaryota</taxon>
        <taxon>Viridiplantae</taxon>
        <taxon>Chlorophyta</taxon>
        <taxon>core chlorophytes</taxon>
        <taxon>Trebouxiophyceae</taxon>
        <taxon>Trebouxiophyceae incertae sedis</taxon>
        <taxon>Coccomyxaceae</taxon>
        <taxon>Coccomyxa</taxon>
    </lineage>
</organism>
<dbReference type="EMBL" id="CAUYUE010000003">
    <property type="protein sequence ID" value="CAK0756773.1"/>
    <property type="molecule type" value="Genomic_DNA"/>
</dbReference>
<dbReference type="SUPFAM" id="SSF57716">
    <property type="entry name" value="Glucocorticoid receptor-like (DNA-binding domain)"/>
    <property type="match status" value="2"/>
</dbReference>
<evidence type="ECO:0000259" key="3">
    <source>
        <dbReference type="PROSITE" id="PS50114"/>
    </source>
</evidence>
<gene>
    <name evidence="4" type="ORF">CVIRNUC_002483</name>
</gene>
<keyword evidence="1" id="KW-0479">Metal-binding</keyword>
<reference evidence="4 5" key="1">
    <citation type="submission" date="2023-10" db="EMBL/GenBank/DDBJ databases">
        <authorList>
            <person name="Maclean D."/>
            <person name="Macfadyen A."/>
        </authorList>
    </citation>
    <scope>NUCLEOTIDE SEQUENCE [LARGE SCALE GENOMIC DNA]</scope>
</reference>
<dbReference type="GO" id="GO:0008270">
    <property type="term" value="F:zinc ion binding"/>
    <property type="evidence" value="ECO:0007669"/>
    <property type="project" value="UniProtKB-KW"/>
</dbReference>
<protein>
    <recommendedName>
        <fullName evidence="3">GATA-type domain-containing protein</fullName>
    </recommendedName>
</protein>
<dbReference type="Gene3D" id="3.30.50.10">
    <property type="entry name" value="Erythroid Transcription Factor GATA-1, subunit A"/>
    <property type="match status" value="2"/>
</dbReference>
<dbReference type="Proteomes" id="UP001314263">
    <property type="component" value="Unassembled WGS sequence"/>
</dbReference>
<keyword evidence="1" id="KW-0863">Zinc-finger</keyword>
<dbReference type="AlphaFoldDB" id="A0AAV1HW09"/>
<feature type="compositionally biased region" description="Acidic residues" evidence="2">
    <location>
        <begin position="383"/>
        <end position="393"/>
    </location>
</feature>
<dbReference type="GO" id="GO:0006355">
    <property type="term" value="P:regulation of DNA-templated transcription"/>
    <property type="evidence" value="ECO:0007669"/>
    <property type="project" value="InterPro"/>
</dbReference>
<feature type="compositionally biased region" description="Polar residues" evidence="2">
    <location>
        <begin position="618"/>
        <end position="629"/>
    </location>
</feature>
<dbReference type="InterPro" id="IPR013088">
    <property type="entry name" value="Znf_NHR/GATA"/>
</dbReference>
<proteinExistence type="predicted"/>
<feature type="region of interest" description="Disordered" evidence="2">
    <location>
        <begin position="306"/>
        <end position="429"/>
    </location>
</feature>
<dbReference type="PROSITE" id="PS50114">
    <property type="entry name" value="GATA_ZN_FINGER_2"/>
    <property type="match status" value="2"/>
</dbReference>
<feature type="domain" description="GATA-type" evidence="3">
    <location>
        <begin position="263"/>
        <end position="305"/>
    </location>
</feature>
<accession>A0AAV1HW09</accession>
<feature type="region of interest" description="Disordered" evidence="2">
    <location>
        <begin position="1"/>
        <end position="57"/>
    </location>
</feature>
<keyword evidence="1" id="KW-0862">Zinc</keyword>
<dbReference type="InterPro" id="IPR000679">
    <property type="entry name" value="Znf_GATA"/>
</dbReference>
<evidence type="ECO:0000313" key="5">
    <source>
        <dbReference type="Proteomes" id="UP001314263"/>
    </source>
</evidence>
<evidence type="ECO:0000256" key="1">
    <source>
        <dbReference type="PROSITE-ProRule" id="PRU00094"/>
    </source>
</evidence>
<feature type="compositionally biased region" description="Low complexity" evidence="2">
    <location>
        <begin position="22"/>
        <end position="31"/>
    </location>
</feature>
<dbReference type="GO" id="GO:0043565">
    <property type="term" value="F:sequence-specific DNA binding"/>
    <property type="evidence" value="ECO:0007669"/>
    <property type="project" value="InterPro"/>
</dbReference>
<dbReference type="SMART" id="SM00401">
    <property type="entry name" value="ZnF_GATA"/>
    <property type="match status" value="2"/>
</dbReference>
<sequence length="725" mass="78765">MLTMTTMLGPEPHSDREMVLESHSGLHGSLSPAARSSLEGDKEQLQHADNSTDRGVTAATDPAWTHIEEMGYMLGSLLFPADSPGIAQLIGTKTEYQVLMLEHSVDPGARKMQEKLNLMRQDSKFSTIRAEDFRNGALLENVMGALSPFNNAALEADTRRTLNAHLKGALELRNLTAYLTYHFGLESYFQAFANARKGAGGKPAHADRYAAQPLSELDPQQETWAEQAAPANVNRKVIKVKTKAQREKDAEKRELEPLRPSGCANCGVFWAPMPRQGMCNACGIYLTNNKRQRPLKLAEKLQQQEPWKFRPEVPPGHMLKLKDNGKEVAVPEEDVDNSPRTDGSDSQAPSRPASAAFMTAEEEAEAVRRSQRQRRPPAHLSSDDDALASDASDEDKRAARSAGARPHPFAQHPVERHDAPGSDDSDQSCYEDEDMDIIDLDEPEGHEHVKARYSHAAWSSPSDDSFFAESLLYLKHSQTPPRARKRMHEDMQAQAFPGSVEGPANDAYAACFVPAPAISAVEAFQAGGRPKRMKEKRKPKTGGPCTNCGTAMSSMWRPHNSKHKAGPTRCNACGIYITSYGMERPVDEHGNLDKAAAKKVSSTRANSRKRLCLPRETSMGSDATGQGSLPSRADSLPKPAPVPSAFAAPKAAPAGVFSISVDARGGPAAVLFEHAHTPTNRVAHLARQISAAGSGTLNRALFAAEKTLTAAAARLPAIAPLQQQL</sequence>
<evidence type="ECO:0000313" key="4">
    <source>
        <dbReference type="EMBL" id="CAK0756773.1"/>
    </source>
</evidence>
<evidence type="ECO:0000256" key="2">
    <source>
        <dbReference type="SAM" id="MobiDB-lite"/>
    </source>
</evidence>
<dbReference type="CDD" id="cd00202">
    <property type="entry name" value="ZnF_GATA"/>
    <property type="match status" value="2"/>
</dbReference>
<feature type="region of interest" description="Disordered" evidence="2">
    <location>
        <begin position="598"/>
        <end position="638"/>
    </location>
</feature>
<name>A0AAV1HW09_9CHLO</name>
<keyword evidence="5" id="KW-1185">Reference proteome</keyword>
<feature type="domain" description="GATA-type" evidence="3">
    <location>
        <begin position="539"/>
        <end position="604"/>
    </location>
</feature>
<comment type="caution">
    <text evidence="4">The sequence shown here is derived from an EMBL/GenBank/DDBJ whole genome shotgun (WGS) entry which is preliminary data.</text>
</comment>